<keyword evidence="2" id="KW-1185">Reference proteome</keyword>
<evidence type="ECO:0000313" key="1">
    <source>
        <dbReference type="EMBL" id="NNH03600.1"/>
    </source>
</evidence>
<dbReference type="AlphaFoldDB" id="A0A7Y2LZ94"/>
<evidence type="ECO:0008006" key="3">
    <source>
        <dbReference type="Google" id="ProtNLM"/>
    </source>
</evidence>
<comment type="caution">
    <text evidence="1">The sequence shown here is derived from an EMBL/GenBank/DDBJ whole genome shotgun (WGS) entry which is preliminary data.</text>
</comment>
<name>A0A7Y2LZ94_9MICO</name>
<accession>A0A7Y2LZ94</accession>
<sequence>MTRSWREHADALDEYRAAARWYESKRPGLGDVFMDAVDAAIESILESERPDWVAGPSPRMRTSAVRTRRL</sequence>
<gene>
    <name evidence="1" type="ORF">HLA99_07030</name>
</gene>
<organism evidence="1 2">
    <name type="scientific">Microbacterium ulmi</name>
    <dbReference type="NCBI Taxonomy" id="179095"/>
    <lineage>
        <taxon>Bacteria</taxon>
        <taxon>Bacillati</taxon>
        <taxon>Actinomycetota</taxon>
        <taxon>Actinomycetes</taxon>
        <taxon>Micrococcales</taxon>
        <taxon>Microbacteriaceae</taxon>
        <taxon>Microbacterium</taxon>
    </lineage>
</organism>
<dbReference type="RefSeq" id="WP_167035306.1">
    <property type="nucleotide sequence ID" value="NZ_BAAANA010000002.1"/>
</dbReference>
<dbReference type="Proteomes" id="UP000543598">
    <property type="component" value="Unassembled WGS sequence"/>
</dbReference>
<protein>
    <recommendedName>
        <fullName evidence="3">ParE toxin of type II toxin-antitoxin system, parDE</fullName>
    </recommendedName>
</protein>
<dbReference type="EMBL" id="JABEMB010000007">
    <property type="protein sequence ID" value="NNH03600.1"/>
    <property type="molecule type" value="Genomic_DNA"/>
</dbReference>
<evidence type="ECO:0000313" key="2">
    <source>
        <dbReference type="Proteomes" id="UP000543598"/>
    </source>
</evidence>
<proteinExistence type="predicted"/>
<reference evidence="1 2" key="1">
    <citation type="submission" date="2020-05" db="EMBL/GenBank/DDBJ databases">
        <title>MicrobeNet Type strains.</title>
        <authorList>
            <person name="Nicholson A.C."/>
        </authorList>
    </citation>
    <scope>NUCLEOTIDE SEQUENCE [LARGE SCALE GENOMIC DNA]</scope>
    <source>
        <strain evidence="1 2">JCM 14282</strain>
    </source>
</reference>